<accession>C8TDK7</accession>
<name>C8TDK7_EIMTE</name>
<sequence>MLRLLGIAADAMARMLHEDAEQLRWRASDTSTTRTKKLVFDDMGGGHRRHNMQCRPTLAAATFEGCVAGYGHCCAGLVALKERRFLTPKLPDIDVFGGIVFALMGGSFQ</sequence>
<protein>
    <submittedName>
        <fullName evidence="1">Uncharacterized protein</fullName>
    </submittedName>
</protein>
<gene>
    <name evidence="1" type="ORF">e1012e08.tmp0121</name>
</gene>
<evidence type="ECO:0000313" key="1">
    <source>
        <dbReference type="EMBL" id="CAK51343.1"/>
    </source>
</evidence>
<dbReference type="AlphaFoldDB" id="C8TDK7"/>
<reference evidence="1 2" key="1">
    <citation type="journal article" date="2007" name="Genome Res.">
        <title>Sequencing and analysis of chromosome 1 of Eimeria tenella reveals a unique segmental organization.</title>
        <authorList>
            <person name="Ling K.H."/>
            <person name="Rajandream M.A."/>
            <person name="Rivailler P."/>
            <person name="Ivens A."/>
            <person name="Yap S.J."/>
            <person name="Madeira A.M.B.N."/>
            <person name="Mungall K."/>
            <person name="Billington K."/>
            <person name="Yee W.Y."/>
            <person name="Bankier A.T."/>
            <person name="Carroll F."/>
            <person name="Durham A.M."/>
            <person name="Peters N."/>
            <person name="Loo S.S."/>
            <person name="Mat-Isa M.N."/>
            <person name="Novaes J."/>
            <person name="Quail M."/>
            <person name="Rosli R."/>
            <person name="Shamsudin M.N."/>
            <person name="Sobreira T.J.P."/>
            <person name="Tivey A.R."/>
            <person name="Wai S.F."/>
            <person name="White S."/>
            <person name="Wu X."/>
            <person name="Kerhornou A.X."/>
            <person name="Blake D."/>
            <person name="Mohamed R."/>
            <person name="Shirley M."/>
            <person name="Gruber A."/>
            <person name="Berriman M."/>
            <person name="Tomley F."/>
            <person name="Dear P.H."/>
            <person name="Wan K.L."/>
        </authorList>
    </citation>
    <scope>NUCLEOTIDE SEQUENCE [LARGE SCALE GENOMIC DNA]</scope>
    <source>
        <strain evidence="1 2">Houghton</strain>
    </source>
</reference>
<proteinExistence type="predicted"/>
<dbReference type="Proteomes" id="UP000243681">
    <property type="component" value="Chromosome 1"/>
</dbReference>
<organism evidence="1 2">
    <name type="scientific">Eimeria tenella</name>
    <name type="common">Coccidian parasite</name>
    <dbReference type="NCBI Taxonomy" id="5802"/>
    <lineage>
        <taxon>Eukaryota</taxon>
        <taxon>Sar</taxon>
        <taxon>Alveolata</taxon>
        <taxon>Apicomplexa</taxon>
        <taxon>Conoidasida</taxon>
        <taxon>Coccidia</taxon>
        <taxon>Eucoccidiorida</taxon>
        <taxon>Eimeriorina</taxon>
        <taxon>Eimeriidae</taxon>
        <taxon>Eimeria</taxon>
    </lineage>
</organism>
<evidence type="ECO:0000313" key="2">
    <source>
        <dbReference type="Proteomes" id="UP000243681"/>
    </source>
</evidence>
<dbReference type="EMBL" id="AM269894">
    <property type="protein sequence ID" value="CAK51343.1"/>
    <property type="molecule type" value="Genomic_DNA"/>
</dbReference>